<sequence length="181" mass="20167">MENFVIDPAAGRLIQTAFITKDIHASMREMARTLGVGPWFLRERGVFPRQVYRGQPATTALAIAMGYAGDMQFEIIQQLDDSPSVYREVAERNGYGLHHFGVAAEDYEASVAHYARAGFTLVYEAEVVHGARVGYFDTHGALPAMIEAIEFRPATRAMFDGFRDAARGWDGRDPVRIRAPI</sequence>
<protein>
    <submittedName>
        <fullName evidence="1">Glyoxalase/Bleomycin resistance protein/Dioxygenase superfamily protein</fullName>
    </submittedName>
</protein>
<evidence type="ECO:0000313" key="1">
    <source>
        <dbReference type="EMBL" id="SMH54446.1"/>
    </source>
</evidence>
<organism evidence="1 2">
    <name type="scientific">Mesorhizobium australicum</name>
    <dbReference type="NCBI Taxonomy" id="536018"/>
    <lineage>
        <taxon>Bacteria</taxon>
        <taxon>Pseudomonadati</taxon>
        <taxon>Pseudomonadota</taxon>
        <taxon>Alphaproteobacteria</taxon>
        <taxon>Hyphomicrobiales</taxon>
        <taxon>Phyllobacteriaceae</taxon>
        <taxon>Mesorhizobium</taxon>
    </lineage>
</organism>
<proteinExistence type="predicted"/>
<name>A0A1X7PRF2_9HYPH</name>
<keyword evidence="1" id="KW-0223">Dioxygenase</keyword>
<dbReference type="SUPFAM" id="SSF54593">
    <property type="entry name" value="Glyoxalase/Bleomycin resistance protein/Dihydroxybiphenyl dioxygenase"/>
    <property type="match status" value="1"/>
</dbReference>
<gene>
    <name evidence="1" type="ORF">SAMN02982922_5080</name>
</gene>
<evidence type="ECO:0000313" key="2">
    <source>
        <dbReference type="Proteomes" id="UP000193083"/>
    </source>
</evidence>
<dbReference type="EMBL" id="FXBL01000004">
    <property type="protein sequence ID" value="SMH54446.1"/>
    <property type="molecule type" value="Genomic_DNA"/>
</dbReference>
<reference evidence="2" key="1">
    <citation type="submission" date="2017-04" db="EMBL/GenBank/DDBJ databases">
        <authorList>
            <person name="Varghese N."/>
            <person name="Submissions S."/>
        </authorList>
    </citation>
    <scope>NUCLEOTIDE SEQUENCE [LARGE SCALE GENOMIC DNA]</scope>
    <source>
        <strain evidence="2">B5P</strain>
    </source>
</reference>
<dbReference type="RefSeq" id="WP_085466712.1">
    <property type="nucleotide sequence ID" value="NZ_FXBL01000004.1"/>
</dbReference>
<accession>A0A1X7PRF2</accession>
<dbReference type="AlphaFoldDB" id="A0A1X7PRF2"/>
<dbReference type="Gene3D" id="3.10.180.10">
    <property type="entry name" value="2,3-Dihydroxybiphenyl 1,2-Dioxygenase, domain 1"/>
    <property type="match status" value="1"/>
</dbReference>
<dbReference type="Pfam" id="PF13669">
    <property type="entry name" value="Glyoxalase_4"/>
    <property type="match status" value="1"/>
</dbReference>
<dbReference type="Proteomes" id="UP000193083">
    <property type="component" value="Unassembled WGS sequence"/>
</dbReference>
<keyword evidence="2" id="KW-1185">Reference proteome</keyword>
<dbReference type="OrthoDB" id="9792173at2"/>
<dbReference type="GO" id="GO:0051213">
    <property type="term" value="F:dioxygenase activity"/>
    <property type="evidence" value="ECO:0007669"/>
    <property type="project" value="UniProtKB-KW"/>
</dbReference>
<keyword evidence="1" id="KW-0560">Oxidoreductase</keyword>
<dbReference type="InterPro" id="IPR029068">
    <property type="entry name" value="Glyas_Bleomycin-R_OHBP_Dase"/>
</dbReference>